<dbReference type="GO" id="GO:0043531">
    <property type="term" value="F:ADP binding"/>
    <property type="evidence" value="ECO:0007669"/>
    <property type="project" value="InterPro"/>
</dbReference>
<keyword evidence="1" id="KW-0611">Plant defense</keyword>
<evidence type="ECO:0000259" key="3">
    <source>
        <dbReference type="Pfam" id="PF00931"/>
    </source>
</evidence>
<gene>
    <name evidence="4" type="ORF">LIER_31987</name>
</gene>
<dbReference type="PANTHER" id="PTHR36766:SF40">
    <property type="entry name" value="DISEASE RESISTANCE PROTEIN RGA3"/>
    <property type="match status" value="1"/>
</dbReference>
<dbReference type="Proteomes" id="UP001454036">
    <property type="component" value="Unassembled WGS sequence"/>
</dbReference>
<dbReference type="InterPro" id="IPR027417">
    <property type="entry name" value="P-loop_NTPase"/>
</dbReference>
<feature type="transmembrane region" description="Helical" evidence="2">
    <location>
        <begin position="49"/>
        <end position="71"/>
    </location>
</feature>
<evidence type="ECO:0000256" key="1">
    <source>
        <dbReference type="ARBA" id="ARBA00022821"/>
    </source>
</evidence>
<dbReference type="Pfam" id="PF00931">
    <property type="entry name" value="NB-ARC"/>
    <property type="match status" value="1"/>
</dbReference>
<keyword evidence="2" id="KW-0812">Transmembrane</keyword>
<feature type="domain" description="NB-ARC" evidence="3">
    <location>
        <begin position="32"/>
        <end position="177"/>
    </location>
</feature>
<comment type="caution">
    <text evidence="4">The sequence shown here is derived from an EMBL/GenBank/DDBJ whole genome shotgun (WGS) entry which is preliminary data.</text>
</comment>
<dbReference type="PANTHER" id="PTHR36766">
    <property type="entry name" value="PLANT BROAD-SPECTRUM MILDEW RESISTANCE PROTEIN RPW8"/>
    <property type="match status" value="1"/>
</dbReference>
<dbReference type="Gene3D" id="3.40.50.300">
    <property type="entry name" value="P-loop containing nucleotide triphosphate hydrolases"/>
    <property type="match status" value="1"/>
</dbReference>
<dbReference type="InterPro" id="IPR002182">
    <property type="entry name" value="NB-ARC"/>
</dbReference>
<organism evidence="4 5">
    <name type="scientific">Lithospermum erythrorhizon</name>
    <name type="common">Purple gromwell</name>
    <name type="synonym">Lithospermum officinale var. erythrorhizon</name>
    <dbReference type="NCBI Taxonomy" id="34254"/>
    <lineage>
        <taxon>Eukaryota</taxon>
        <taxon>Viridiplantae</taxon>
        <taxon>Streptophyta</taxon>
        <taxon>Embryophyta</taxon>
        <taxon>Tracheophyta</taxon>
        <taxon>Spermatophyta</taxon>
        <taxon>Magnoliopsida</taxon>
        <taxon>eudicotyledons</taxon>
        <taxon>Gunneridae</taxon>
        <taxon>Pentapetalae</taxon>
        <taxon>asterids</taxon>
        <taxon>lamiids</taxon>
        <taxon>Boraginales</taxon>
        <taxon>Boraginaceae</taxon>
        <taxon>Boraginoideae</taxon>
        <taxon>Lithospermeae</taxon>
        <taxon>Lithospermum</taxon>
    </lineage>
</organism>
<keyword evidence="2" id="KW-0472">Membrane</keyword>
<keyword evidence="5" id="KW-1185">Reference proteome</keyword>
<dbReference type="AlphaFoldDB" id="A0AAV3RW79"/>
<reference evidence="4 5" key="1">
    <citation type="submission" date="2024-01" db="EMBL/GenBank/DDBJ databases">
        <title>The complete chloroplast genome sequence of Lithospermum erythrorhizon: insights into the phylogenetic relationship among Boraginaceae species and the maternal lineages of purple gromwells.</title>
        <authorList>
            <person name="Okada T."/>
            <person name="Watanabe K."/>
        </authorList>
    </citation>
    <scope>NUCLEOTIDE SEQUENCE [LARGE SCALE GENOMIC DNA]</scope>
</reference>
<evidence type="ECO:0000256" key="2">
    <source>
        <dbReference type="SAM" id="Phobius"/>
    </source>
</evidence>
<sequence>MDHFVITKSSREVNCNYSTSLARKDLIIGRHKEVEKILQLMTHGSTREIFSVIFIIGMCGIGKSIVAQVVYEESIDFDMKIWVSASEYVVKITRFIYLCAIEGEESVDDLYVLQADLNILQVKLNNKFRGKKYLLVLDGYLSVSFNDWKVLSLPFDSGKSQCTVIITTQSDRVSSTVG</sequence>
<evidence type="ECO:0000313" key="5">
    <source>
        <dbReference type="Proteomes" id="UP001454036"/>
    </source>
</evidence>
<proteinExistence type="predicted"/>
<protein>
    <recommendedName>
        <fullName evidence="3">NB-ARC domain-containing protein</fullName>
    </recommendedName>
</protein>
<accession>A0AAV3RW79</accession>
<name>A0AAV3RW79_LITER</name>
<dbReference type="SUPFAM" id="SSF52540">
    <property type="entry name" value="P-loop containing nucleoside triphosphate hydrolases"/>
    <property type="match status" value="1"/>
</dbReference>
<keyword evidence="2" id="KW-1133">Transmembrane helix</keyword>
<dbReference type="EMBL" id="BAABME010012093">
    <property type="protein sequence ID" value="GAA0184699.1"/>
    <property type="molecule type" value="Genomic_DNA"/>
</dbReference>
<dbReference type="GO" id="GO:0006952">
    <property type="term" value="P:defense response"/>
    <property type="evidence" value="ECO:0007669"/>
    <property type="project" value="UniProtKB-KW"/>
</dbReference>
<evidence type="ECO:0000313" key="4">
    <source>
        <dbReference type="EMBL" id="GAA0184699.1"/>
    </source>
</evidence>